<dbReference type="InterPro" id="IPR003497">
    <property type="entry name" value="BRO_N_domain"/>
</dbReference>
<sequence>MQLFRVIYNQRYEPLRITFDESQKPLFCLTDICRVLNITNQKYFNLNQEEIYKIYFFINGISQQLTFINEKNFYKIIFGSNKNEALYLQAWVCKELLPSIRKNSVYISLCARQNAFDEFNSICMEEKISKERAKFHSYGMLRRKREKHINALKINTCKINLQLAFDCFFEE</sequence>
<name>A0A7H2YUE0_9GAMM</name>
<reference evidence="1 2" key="2">
    <citation type="submission" date="2020-09" db="EMBL/GenBank/DDBJ databases">
        <authorList>
            <person name="Chen F.-J."/>
            <person name="Lee Y.-T."/>
        </authorList>
    </citation>
    <scope>NUCLEOTIDE SEQUENCE [LARGE SCALE GENOMIC DNA]</scope>
    <source>
        <strain evidence="1 2">AS72</strain>
    </source>
</reference>
<dbReference type="EMBL" id="CP061565">
    <property type="protein sequence ID" value="QNX08117.1"/>
    <property type="molecule type" value="Genomic_DNA"/>
</dbReference>
<evidence type="ECO:0000313" key="2">
    <source>
        <dbReference type="Proteomes" id="UP000516745"/>
    </source>
</evidence>
<dbReference type="PROSITE" id="PS51750">
    <property type="entry name" value="BRO_N"/>
    <property type="match status" value="1"/>
</dbReference>
<protein>
    <submittedName>
        <fullName evidence="1">Uncharacterized protein</fullName>
    </submittedName>
</protein>
<dbReference type="Pfam" id="PF02498">
    <property type="entry name" value="Bro-N"/>
    <property type="match status" value="1"/>
</dbReference>
<gene>
    <name evidence="1" type="ORF">IC795_13730</name>
</gene>
<dbReference type="AlphaFoldDB" id="A0A7H2YUE0"/>
<proteinExistence type="predicted"/>
<organism evidence="1 2">
    <name type="scientific">Acinetobacter seifertii</name>
    <dbReference type="NCBI Taxonomy" id="1530123"/>
    <lineage>
        <taxon>Bacteria</taxon>
        <taxon>Pseudomonadati</taxon>
        <taxon>Pseudomonadota</taxon>
        <taxon>Gammaproteobacteria</taxon>
        <taxon>Moraxellales</taxon>
        <taxon>Moraxellaceae</taxon>
        <taxon>Acinetobacter</taxon>
        <taxon>Acinetobacter calcoaceticus/baumannii complex</taxon>
    </lineage>
</organism>
<dbReference type="Proteomes" id="UP000516745">
    <property type="component" value="Chromosome"/>
</dbReference>
<reference evidence="2" key="1">
    <citation type="submission" date="2020-09" db="EMBL/GenBank/DDBJ databases">
        <title>Clinical and molecular characterization of Acinetobacter seifertii in Taiwan.</title>
        <authorList>
            <person name="Li L.-H."/>
            <person name="Yang Y.-S."/>
            <person name="Sun J.-R."/>
            <person name="Huang T.-W."/>
            <person name="Huang W.-C."/>
            <person name="Wang Y.-C."/>
            <person name="Kuo T.-H."/>
            <person name="Kuo S.-C."/>
            <person name="Chen T.-L."/>
        </authorList>
    </citation>
    <scope>NUCLEOTIDE SEQUENCE [LARGE SCALE GENOMIC DNA]</scope>
    <source>
        <strain evidence="2">AS72</strain>
    </source>
</reference>
<accession>A0A7H2YUE0</accession>
<dbReference type="SMART" id="SM01040">
    <property type="entry name" value="Bro-N"/>
    <property type="match status" value="1"/>
</dbReference>
<evidence type="ECO:0000313" key="1">
    <source>
        <dbReference type="EMBL" id="QNX08117.1"/>
    </source>
</evidence>